<reference evidence="1 2" key="1">
    <citation type="journal article" date="2006" name="PLoS Genet.">
        <title>Who ate whom? Adaptive Helicobacter genomic changes that accompanied a host jump from early humans to large felines.</title>
        <authorList>
            <person name="Eppinger M."/>
            <person name="Baar C."/>
            <person name="Linz B."/>
            <person name="Raddatz G."/>
            <person name="Lanz C."/>
            <person name="Keller H."/>
            <person name="Morelli G."/>
            <person name="Gressmann H."/>
            <person name="Achtman M."/>
            <person name="Schuster S.C."/>
        </authorList>
    </citation>
    <scope>NUCLEOTIDE SEQUENCE [LARGE SCALE GENOMIC DNA]</scope>
    <source>
        <strain evidence="1 2">Sheeba</strain>
    </source>
</reference>
<accession>Q17X21</accession>
<dbReference type="STRING" id="382638.Hac_1041"/>
<protein>
    <submittedName>
        <fullName evidence="1">Uncharacterized protein</fullName>
    </submittedName>
</protein>
<proteinExistence type="predicted"/>
<keyword evidence="2" id="KW-1185">Reference proteome</keyword>
<name>Q17X21_HELAH</name>
<dbReference type="EMBL" id="AM260522">
    <property type="protein sequence ID" value="CAJ99805.1"/>
    <property type="molecule type" value="Genomic_DNA"/>
</dbReference>
<dbReference type="KEGG" id="hac:Hac_1041"/>
<dbReference type="Proteomes" id="UP000000775">
    <property type="component" value="Chromosome"/>
</dbReference>
<gene>
    <name evidence="1" type="primary">fragment 3</name>
    <name evidence="1" type="ordered locus">Hac_1041</name>
</gene>
<evidence type="ECO:0000313" key="2">
    <source>
        <dbReference type="Proteomes" id="UP000000775"/>
    </source>
</evidence>
<sequence length="97" mass="11322">MDRIEFKEFDCTDKIPSEIKEKMGNLKGDEANQFIKSVENHVRGFEETTKSDVKDYIAVLKKNLEKQNFADGTFQSLKKAFKNCKIKWKTKNNQSLN</sequence>
<evidence type="ECO:0000313" key="1">
    <source>
        <dbReference type="EMBL" id="CAJ99805.1"/>
    </source>
</evidence>
<organism evidence="1 2">
    <name type="scientific">Helicobacter acinonychis (strain Sheeba)</name>
    <dbReference type="NCBI Taxonomy" id="382638"/>
    <lineage>
        <taxon>Bacteria</taxon>
        <taxon>Pseudomonadati</taxon>
        <taxon>Campylobacterota</taxon>
        <taxon>Epsilonproteobacteria</taxon>
        <taxon>Campylobacterales</taxon>
        <taxon>Helicobacteraceae</taxon>
        <taxon>Helicobacter</taxon>
    </lineage>
</organism>
<dbReference type="HOGENOM" id="CLU_065979_1_0_7"/>
<dbReference type="AlphaFoldDB" id="Q17X21"/>